<dbReference type="GeneID" id="54287286"/>
<keyword evidence="7" id="KW-1185">Reference proteome</keyword>
<dbReference type="Pfam" id="PF08513">
    <property type="entry name" value="LisH"/>
    <property type="match status" value="1"/>
</dbReference>
<dbReference type="InterPro" id="IPR036322">
    <property type="entry name" value="WD40_repeat_dom_sf"/>
</dbReference>
<dbReference type="SMART" id="SM00320">
    <property type="entry name" value="WD40"/>
    <property type="match status" value="3"/>
</dbReference>
<evidence type="ECO:0000313" key="7">
    <source>
        <dbReference type="Proteomes" id="UP000799778"/>
    </source>
</evidence>
<evidence type="ECO:0000313" key="6">
    <source>
        <dbReference type="EMBL" id="KAF2016837.1"/>
    </source>
</evidence>
<evidence type="ECO:0000256" key="4">
    <source>
        <dbReference type="ARBA" id="ARBA00023242"/>
    </source>
</evidence>
<dbReference type="InterPro" id="IPR015943">
    <property type="entry name" value="WD40/YVTN_repeat-like_dom_sf"/>
</dbReference>
<dbReference type="GO" id="GO:0003714">
    <property type="term" value="F:transcription corepressor activity"/>
    <property type="evidence" value="ECO:0007669"/>
    <property type="project" value="InterPro"/>
</dbReference>
<dbReference type="GO" id="GO:0034967">
    <property type="term" value="C:Set3 complex"/>
    <property type="evidence" value="ECO:0007669"/>
    <property type="project" value="TreeGrafter"/>
</dbReference>
<comment type="subcellular location">
    <subcellularLocation>
        <location evidence="1">Nucleus</location>
    </subcellularLocation>
</comment>
<dbReference type="GO" id="GO:0006357">
    <property type="term" value="P:regulation of transcription by RNA polymerase II"/>
    <property type="evidence" value="ECO:0007669"/>
    <property type="project" value="TreeGrafter"/>
</dbReference>
<keyword evidence="2" id="KW-0853">WD repeat</keyword>
<dbReference type="OrthoDB" id="1367865at2759"/>
<organism evidence="6 7">
    <name type="scientific">Aaosphaeria arxii CBS 175.79</name>
    <dbReference type="NCBI Taxonomy" id="1450172"/>
    <lineage>
        <taxon>Eukaryota</taxon>
        <taxon>Fungi</taxon>
        <taxon>Dikarya</taxon>
        <taxon>Ascomycota</taxon>
        <taxon>Pezizomycotina</taxon>
        <taxon>Dothideomycetes</taxon>
        <taxon>Pleosporomycetidae</taxon>
        <taxon>Pleosporales</taxon>
        <taxon>Pleosporales incertae sedis</taxon>
        <taxon>Aaosphaeria</taxon>
    </lineage>
</organism>
<evidence type="ECO:0000256" key="1">
    <source>
        <dbReference type="ARBA" id="ARBA00004123"/>
    </source>
</evidence>
<dbReference type="RefSeq" id="XP_033385176.1">
    <property type="nucleotide sequence ID" value="XM_033529889.1"/>
</dbReference>
<protein>
    <submittedName>
        <fullName evidence="6">WD40 repeat-like protein</fullName>
    </submittedName>
</protein>
<keyword evidence="3" id="KW-0677">Repeat</keyword>
<dbReference type="PANTHER" id="PTHR22846">
    <property type="entry name" value="WD40 REPEAT PROTEIN"/>
    <property type="match status" value="1"/>
</dbReference>
<dbReference type="Gene3D" id="2.130.10.10">
    <property type="entry name" value="YVTN repeat-like/Quinoprotein amine dehydrogenase"/>
    <property type="match status" value="1"/>
</dbReference>
<dbReference type="SUPFAM" id="SSF50978">
    <property type="entry name" value="WD40 repeat-like"/>
    <property type="match status" value="1"/>
</dbReference>
<dbReference type="PANTHER" id="PTHR22846:SF2">
    <property type="entry name" value="F-BOX-LIKE_WD REPEAT-CONTAINING PROTEIN EBI"/>
    <property type="match status" value="1"/>
</dbReference>
<gene>
    <name evidence="6" type="ORF">BU24DRAFT_431796</name>
</gene>
<evidence type="ECO:0000256" key="3">
    <source>
        <dbReference type="ARBA" id="ARBA00022737"/>
    </source>
</evidence>
<dbReference type="Gene3D" id="1.20.960.30">
    <property type="match status" value="1"/>
</dbReference>
<dbReference type="Proteomes" id="UP000799778">
    <property type="component" value="Unassembled WGS sequence"/>
</dbReference>
<keyword evidence="4" id="KW-0539">Nucleus</keyword>
<reference evidence="6" key="1">
    <citation type="journal article" date="2020" name="Stud. Mycol.">
        <title>101 Dothideomycetes genomes: a test case for predicting lifestyles and emergence of pathogens.</title>
        <authorList>
            <person name="Haridas S."/>
            <person name="Albert R."/>
            <person name="Binder M."/>
            <person name="Bloem J."/>
            <person name="Labutti K."/>
            <person name="Salamov A."/>
            <person name="Andreopoulos B."/>
            <person name="Baker S."/>
            <person name="Barry K."/>
            <person name="Bills G."/>
            <person name="Bluhm B."/>
            <person name="Cannon C."/>
            <person name="Castanera R."/>
            <person name="Culley D."/>
            <person name="Daum C."/>
            <person name="Ezra D."/>
            <person name="Gonzalez J."/>
            <person name="Henrissat B."/>
            <person name="Kuo A."/>
            <person name="Liang C."/>
            <person name="Lipzen A."/>
            <person name="Lutzoni F."/>
            <person name="Magnuson J."/>
            <person name="Mondo S."/>
            <person name="Nolan M."/>
            <person name="Ohm R."/>
            <person name="Pangilinan J."/>
            <person name="Park H.-J."/>
            <person name="Ramirez L."/>
            <person name="Alfaro M."/>
            <person name="Sun H."/>
            <person name="Tritt A."/>
            <person name="Yoshinaga Y."/>
            <person name="Zwiers L.-H."/>
            <person name="Turgeon B."/>
            <person name="Goodwin S."/>
            <person name="Spatafora J."/>
            <person name="Crous P."/>
            <person name="Grigoriev I."/>
        </authorList>
    </citation>
    <scope>NUCLEOTIDE SEQUENCE</scope>
    <source>
        <strain evidence="6">CBS 175.79</strain>
    </source>
</reference>
<proteinExistence type="predicted"/>
<evidence type="ECO:0000256" key="5">
    <source>
        <dbReference type="SAM" id="MobiDB-lite"/>
    </source>
</evidence>
<feature type="region of interest" description="Disordered" evidence="5">
    <location>
        <begin position="109"/>
        <end position="139"/>
    </location>
</feature>
<accession>A0A6A5XVJ2</accession>
<dbReference type="InterPro" id="IPR006594">
    <property type="entry name" value="LisH"/>
</dbReference>
<name>A0A6A5XVJ2_9PLEO</name>
<dbReference type="InterPro" id="IPR001680">
    <property type="entry name" value="WD40_rpt"/>
</dbReference>
<dbReference type="AlphaFoldDB" id="A0A6A5XVJ2"/>
<dbReference type="InterPro" id="IPR045183">
    <property type="entry name" value="Ebi-like"/>
</dbReference>
<evidence type="ECO:0000256" key="2">
    <source>
        <dbReference type="ARBA" id="ARBA00022574"/>
    </source>
</evidence>
<dbReference type="EMBL" id="ML978068">
    <property type="protein sequence ID" value="KAF2016837.1"/>
    <property type="molecule type" value="Genomic_DNA"/>
</dbReference>
<sequence length="599" mass="65346">MTVEALSSNVVNYLVWRYLQEAGYGNAALQLSRCWNRDPESLPFAKNVSQHTLINLLQDGLWFDKLQAEAGNGHHRYNFGRDHGRPYSVRNGTLLTLDKGIPAHELAEEANGPGTIVVQEPPPSKKQSRKKKGKVNGIDSRMNHQVNGEAMEIDQNGSTHVTNSVRAESEAMASEAESPTVAELPISTLSIGNSIGEQTEPIIQLASDTLFTCTVKEQEKLVTQTLWGPPSAPLLVAAGKSLLRLHLINQPTDAESKGSPKIMDIPLPLTSFEITAVCWNSHGEMTVSAREELVNEIGEVMKADKLLKLVDGGSDYQVVSSTAGLVITLRWNEAKQLLLAISSDGKKGSIKIWKNPGDEQIPAWTTFTETAIYEAVWTSDSTFVVCGIDILQVYEIGESLTCQRTIETRITWEKIKFEPSSGIVAIMGVDGQRYCLGILHPSDPGNLQVQEYPDPFLTDIDFQSSTKPNALGISSIEYPPSPSPVVHLATCTASGSVRIWDANQPFKCLKRLVMVDESPAHSIAYSPDGKLLAAAGPDAVTVWDLQKRDVPLATWRAQDVNDDQWNGSVDGDFSLGWNPDGTSLSIALGNQIAVISIPR</sequence>